<evidence type="ECO:0000313" key="2">
    <source>
        <dbReference type="EMBL" id="KAA8498399.1"/>
    </source>
</evidence>
<comment type="caution">
    <text evidence="2">The sequence shown here is derived from an EMBL/GenBank/DDBJ whole genome shotgun (WGS) entry which is preliminary data.</text>
</comment>
<name>A0A5J4Z355_PORPP</name>
<keyword evidence="3" id="KW-1185">Reference proteome</keyword>
<dbReference type="EMBL" id="VRMN01000001">
    <property type="protein sequence ID" value="KAA8498399.1"/>
    <property type="molecule type" value="Genomic_DNA"/>
</dbReference>
<protein>
    <submittedName>
        <fullName evidence="2">Uncharacterized protein</fullName>
    </submittedName>
</protein>
<proteinExistence type="predicted"/>
<reference evidence="3" key="1">
    <citation type="journal article" date="2019" name="Nat. Commun.">
        <title>Expansion of phycobilisome linker gene families in mesophilic red algae.</title>
        <authorList>
            <person name="Lee J."/>
            <person name="Kim D."/>
            <person name="Bhattacharya D."/>
            <person name="Yoon H.S."/>
        </authorList>
    </citation>
    <scope>NUCLEOTIDE SEQUENCE [LARGE SCALE GENOMIC DNA]</scope>
    <source>
        <strain evidence="3">CCMP 1328</strain>
    </source>
</reference>
<dbReference type="AlphaFoldDB" id="A0A5J4Z355"/>
<evidence type="ECO:0000256" key="1">
    <source>
        <dbReference type="SAM" id="MobiDB-lite"/>
    </source>
</evidence>
<feature type="region of interest" description="Disordered" evidence="1">
    <location>
        <begin position="1"/>
        <end position="119"/>
    </location>
</feature>
<feature type="compositionally biased region" description="Basic and acidic residues" evidence="1">
    <location>
        <begin position="39"/>
        <end position="55"/>
    </location>
</feature>
<accession>A0A5J4Z355</accession>
<feature type="region of interest" description="Disordered" evidence="1">
    <location>
        <begin position="259"/>
        <end position="295"/>
    </location>
</feature>
<dbReference type="Proteomes" id="UP000324585">
    <property type="component" value="Unassembled WGS sequence"/>
</dbReference>
<feature type="compositionally biased region" description="Basic and acidic residues" evidence="1">
    <location>
        <begin position="274"/>
        <end position="288"/>
    </location>
</feature>
<gene>
    <name evidence="2" type="ORF">FVE85_5984</name>
</gene>
<organism evidence="2 3">
    <name type="scientific">Porphyridium purpureum</name>
    <name type="common">Red alga</name>
    <name type="synonym">Porphyridium cruentum</name>
    <dbReference type="NCBI Taxonomy" id="35688"/>
    <lineage>
        <taxon>Eukaryota</taxon>
        <taxon>Rhodophyta</taxon>
        <taxon>Bangiophyceae</taxon>
        <taxon>Porphyridiales</taxon>
        <taxon>Porphyridiaceae</taxon>
        <taxon>Porphyridium</taxon>
    </lineage>
</organism>
<sequence length="352" mass="37723">MDSRASRVSGRHRAVASTSRNALQRKDSDLGVNGSASTESKKGTKAEKASAEGARRKASKVLPGVDDNHEHHHDDDDDDDDDASHGGRTGRRKSTAERGIVPGSLQRDSTALAESATGRTSAKIATGVMYEPDYDAQASEEALAPQTGVDGAGAAGDAYKLNVNLTLDQTPCHADTDTLFYGSPGCLASPGESAFGSPMGKEWDDLPWTAGKETFPFSPGSPSDMRAYTDPNMNLAQWSPMEAGQIWAARVASAQKKRTVSSSEAHCRSSRARTNPENHPAIDCDSKATPKAPAVDDIEPQYIEGLERLDEQELAVLVLEAEYAHTYLKTAEANELDRSRKLGLLDPKRGTR</sequence>
<evidence type="ECO:0000313" key="3">
    <source>
        <dbReference type="Proteomes" id="UP000324585"/>
    </source>
</evidence>